<reference evidence="3" key="1">
    <citation type="submission" date="2016-11" db="EMBL/GenBank/DDBJ databases">
        <authorList>
            <person name="Varghese N."/>
            <person name="Submissions S."/>
        </authorList>
    </citation>
    <scope>NUCLEOTIDE SEQUENCE [LARGE SCALE GENOMIC DNA]</scope>
    <source>
        <strain evidence="3">DSM 16478</strain>
    </source>
</reference>
<name>A0A1M6MEG4_9FLAO</name>
<dbReference type="EMBL" id="FQZX01000001">
    <property type="protein sequence ID" value="SHJ81912.1"/>
    <property type="molecule type" value="Genomic_DNA"/>
</dbReference>
<dbReference type="Proteomes" id="UP000184314">
    <property type="component" value="Unassembled WGS sequence"/>
</dbReference>
<dbReference type="OrthoDB" id="1453558at2"/>
<accession>A0A1M6MEG4</accession>
<dbReference type="STRING" id="228958.SAMN04488007_1555"/>
<keyword evidence="3" id="KW-1185">Reference proteome</keyword>
<feature type="signal peptide" evidence="1">
    <location>
        <begin position="1"/>
        <end position="19"/>
    </location>
</feature>
<feature type="chain" id="PRO_5013246258" evidence="1">
    <location>
        <begin position="20"/>
        <end position="101"/>
    </location>
</feature>
<proteinExistence type="predicted"/>
<protein>
    <submittedName>
        <fullName evidence="2">Uncharacterized protein</fullName>
    </submittedName>
</protein>
<sequence length="101" mass="11244">MKSLLIVLFVAVSSLTSYGQDTSTMNGTYVGYVDGAYVFSDSEGYNAEFTNITDNVANEFDLNSQKFVGKQFMITFIVDTELDEDDEEIQVSTIVKLLMPI</sequence>
<evidence type="ECO:0000313" key="3">
    <source>
        <dbReference type="Proteomes" id="UP000184314"/>
    </source>
</evidence>
<evidence type="ECO:0000313" key="2">
    <source>
        <dbReference type="EMBL" id="SHJ81912.1"/>
    </source>
</evidence>
<keyword evidence="1" id="KW-0732">Signal</keyword>
<evidence type="ECO:0000256" key="1">
    <source>
        <dbReference type="SAM" id="SignalP"/>
    </source>
</evidence>
<dbReference type="RefSeq" id="WP_073242744.1">
    <property type="nucleotide sequence ID" value="NZ_FQZX01000001.1"/>
</dbReference>
<dbReference type="AlphaFoldDB" id="A0A1M6MEG4"/>
<organism evidence="2 3">
    <name type="scientific">Maribacter aquivivus</name>
    <dbReference type="NCBI Taxonomy" id="228958"/>
    <lineage>
        <taxon>Bacteria</taxon>
        <taxon>Pseudomonadati</taxon>
        <taxon>Bacteroidota</taxon>
        <taxon>Flavobacteriia</taxon>
        <taxon>Flavobacteriales</taxon>
        <taxon>Flavobacteriaceae</taxon>
        <taxon>Maribacter</taxon>
    </lineage>
</organism>
<gene>
    <name evidence="2" type="ORF">SAMN04488007_1555</name>
</gene>